<evidence type="ECO:0000313" key="1">
    <source>
        <dbReference type="EMBL" id="GHJ84077.1"/>
    </source>
</evidence>
<dbReference type="AlphaFoldDB" id="A0A8H3TMY6"/>
<dbReference type="OrthoDB" id="2587216at2759"/>
<dbReference type="Proteomes" id="UP000620104">
    <property type="component" value="Unassembled WGS sequence"/>
</dbReference>
<organism evidence="1 2">
    <name type="scientific">Naganishia liquefaciens</name>
    <dbReference type="NCBI Taxonomy" id="104408"/>
    <lineage>
        <taxon>Eukaryota</taxon>
        <taxon>Fungi</taxon>
        <taxon>Dikarya</taxon>
        <taxon>Basidiomycota</taxon>
        <taxon>Agaricomycotina</taxon>
        <taxon>Tremellomycetes</taxon>
        <taxon>Filobasidiales</taxon>
        <taxon>Filobasidiaceae</taxon>
        <taxon>Naganishia</taxon>
    </lineage>
</organism>
<proteinExistence type="predicted"/>
<protein>
    <submittedName>
        <fullName evidence="1">Uncharacterized protein</fullName>
    </submittedName>
</protein>
<gene>
    <name evidence="1" type="ORF">NliqN6_0479</name>
</gene>
<keyword evidence="2" id="KW-1185">Reference proteome</keyword>
<reference evidence="1" key="1">
    <citation type="submission" date="2020-07" db="EMBL/GenBank/DDBJ databases">
        <title>Draft Genome Sequence of a Deep-Sea Yeast, Naganishia (Cryptococcus) liquefaciens strain N6.</title>
        <authorList>
            <person name="Han Y.W."/>
            <person name="Kajitani R."/>
            <person name="Morimoto H."/>
            <person name="Parhat M."/>
            <person name="Tsubouchi H."/>
            <person name="Bakenova O."/>
            <person name="Ogata M."/>
            <person name="Argunhan B."/>
            <person name="Aoki R."/>
            <person name="Kajiwara S."/>
            <person name="Itoh T."/>
            <person name="Iwasaki H."/>
        </authorList>
    </citation>
    <scope>NUCLEOTIDE SEQUENCE</scope>
    <source>
        <strain evidence="1">N6</strain>
    </source>
</reference>
<comment type="caution">
    <text evidence="1">The sequence shown here is derived from an EMBL/GenBank/DDBJ whole genome shotgun (WGS) entry which is preliminary data.</text>
</comment>
<dbReference type="EMBL" id="BLZA01000005">
    <property type="protein sequence ID" value="GHJ84077.1"/>
    <property type="molecule type" value="Genomic_DNA"/>
</dbReference>
<sequence length="477" mass="55087">MESLANRLGSLSTQRIPSSITLDQLPEDIIQVIINFLTVESPGKRHNAPLSWVEKDAQDNVFQRSPWNDDLNNLAMVSRRMREEIFLKNRLRVVRVKDTAEDLARTDEVISKSNRHYVRAIIIGNGRITEGVEKCPDYVEFCAGFPALRAIRHASPWDYYAADHVPNPPFRFHSLDSLDVYLPSALLEEIPADIVVEPVSVDSLTLRSYEEFMLHLPGPFTDCKPDWLHNVVRQVKDVRHLNLHMGLEDDMDRDSPYYSRLPQYDPFPGFWAKDFPNLREVNVYFVTRYRRDVDNPCDIQSFRYFFTHFTATIRHIRFFVQYPDAGDIIEYIRELPPTILPHDRSLLASINRYFPTLEQLDAFLETIATALPQLESFEVKFDDERAHPPPLIHYAASIQRDEAGKTVVPVITAHTRKIDGEAMAWLVDSAAELMGISLHPPGLWGWEDEFDDETFERELFEGVPDGDGPDEADEWDF</sequence>
<evidence type="ECO:0000313" key="2">
    <source>
        <dbReference type="Proteomes" id="UP000620104"/>
    </source>
</evidence>
<name>A0A8H3TMY6_9TREE</name>
<accession>A0A8H3TMY6</accession>